<dbReference type="AlphaFoldDB" id="A0A066X6E5"/>
<keyword evidence="2" id="KW-1185">Reference proteome</keyword>
<proteinExistence type="predicted"/>
<dbReference type="EMBL" id="JMSE01001398">
    <property type="protein sequence ID" value="KDN61595.1"/>
    <property type="molecule type" value="Genomic_DNA"/>
</dbReference>
<comment type="caution">
    <text evidence="1">The sequence shown here is derived from an EMBL/GenBank/DDBJ whole genome shotgun (WGS) entry which is preliminary data.</text>
</comment>
<organism evidence="1 2">
    <name type="scientific">Colletotrichum sublineola</name>
    <name type="common">Sorghum anthracnose fungus</name>
    <dbReference type="NCBI Taxonomy" id="1173701"/>
    <lineage>
        <taxon>Eukaryota</taxon>
        <taxon>Fungi</taxon>
        <taxon>Dikarya</taxon>
        <taxon>Ascomycota</taxon>
        <taxon>Pezizomycotina</taxon>
        <taxon>Sordariomycetes</taxon>
        <taxon>Hypocreomycetidae</taxon>
        <taxon>Glomerellales</taxon>
        <taxon>Glomerellaceae</taxon>
        <taxon>Colletotrichum</taxon>
        <taxon>Colletotrichum graminicola species complex</taxon>
    </lineage>
</organism>
<dbReference type="OrthoDB" id="4837982at2759"/>
<evidence type="ECO:0000313" key="1">
    <source>
        <dbReference type="EMBL" id="KDN61595.1"/>
    </source>
</evidence>
<dbReference type="eggNOG" id="ENOG502T51F">
    <property type="taxonomic scope" value="Eukaryota"/>
</dbReference>
<dbReference type="HOGENOM" id="CLU_099915_0_0_1"/>
<dbReference type="Proteomes" id="UP000027238">
    <property type="component" value="Unassembled WGS sequence"/>
</dbReference>
<dbReference type="STRING" id="1173701.A0A066X6E5"/>
<evidence type="ECO:0008006" key="3">
    <source>
        <dbReference type="Google" id="ProtNLM"/>
    </source>
</evidence>
<reference evidence="2" key="1">
    <citation type="journal article" date="2014" name="Genome Announc.">
        <title>Draft genome sequence of Colletotrichum sublineola, a destructive pathogen of cultivated sorghum.</title>
        <authorList>
            <person name="Baroncelli R."/>
            <person name="Sanz-Martin J.M."/>
            <person name="Rech G.E."/>
            <person name="Sukno S.A."/>
            <person name="Thon M.R."/>
        </authorList>
    </citation>
    <scope>NUCLEOTIDE SEQUENCE [LARGE SCALE GENOMIC DNA]</scope>
    <source>
        <strain evidence="2">TX430BB</strain>
    </source>
</reference>
<accession>A0A066X6E5</accession>
<sequence length="268" mass="30329">MRTEAMKRQTSGSRQTDVVLRPCIVHMSNRMSGSSSDHQPHGQYGAYYIGDLVTRTIQHGLSLDSGDAIDAKDKLKYALIEGFHELYDSQSQEHSGHMLEVARIVDQYFLQGWLTRIHRRPSGQRLCYLRINIRDDNENCEDSCSSFRVAVQNGDVGSLPIVEVDIEAAGVWTISQIVAMVIHEMVHGYLMLFSCRDGSCQELGGCSQYSCDKRGRHGCHARTLMKHIFECIQEWDVTLGSFGEEFIDGCDQEIQEDDVLVDVRNLYS</sequence>
<dbReference type="OMA" id="NCEDSCS"/>
<evidence type="ECO:0000313" key="2">
    <source>
        <dbReference type="Proteomes" id="UP000027238"/>
    </source>
</evidence>
<name>A0A066X6E5_COLSU</name>
<protein>
    <recommendedName>
        <fullName evidence="3">SprT-like domain-containing protein</fullName>
    </recommendedName>
</protein>
<gene>
    <name evidence="1" type="ORF">CSUB01_01420</name>
</gene>